<evidence type="ECO:0000313" key="2">
    <source>
        <dbReference type="EMBL" id="RMM63927.1"/>
    </source>
</evidence>
<dbReference type="Proteomes" id="UP000276829">
    <property type="component" value="Unassembled WGS sequence"/>
</dbReference>
<dbReference type="EMBL" id="RBON01000200">
    <property type="protein sequence ID" value="RMM67079.1"/>
    <property type="molecule type" value="Genomic_DNA"/>
</dbReference>
<reference evidence="4 5" key="1">
    <citation type="submission" date="2018-08" db="EMBL/GenBank/DDBJ databases">
        <title>Recombination of ecologically and evolutionarily significant loci maintains genetic cohesion in the Pseudomonas syringae species complex.</title>
        <authorList>
            <person name="Dillon M."/>
            <person name="Thakur S."/>
            <person name="Almeida R.N.D."/>
            <person name="Weir B.S."/>
            <person name="Guttman D.S."/>
        </authorList>
    </citation>
    <scope>NUCLEOTIDE SEQUENCE [LARGE SCALE GENOMIC DNA]</scope>
    <source>
        <strain evidence="3 4">ICMP 4324</strain>
        <strain evidence="2 5">ICMP 4332</strain>
    </source>
</reference>
<proteinExistence type="predicted"/>
<dbReference type="EMBL" id="RBOM01000160">
    <property type="protein sequence ID" value="RMM63927.1"/>
    <property type="molecule type" value="Genomic_DNA"/>
</dbReference>
<feature type="domain" description="Type 4 fimbrial biogenesis protein PilX N-terminal" evidence="1">
    <location>
        <begin position="23"/>
        <end position="73"/>
    </location>
</feature>
<evidence type="ECO:0000259" key="1">
    <source>
        <dbReference type="Pfam" id="PF14341"/>
    </source>
</evidence>
<evidence type="ECO:0000313" key="3">
    <source>
        <dbReference type="EMBL" id="RMM67079.1"/>
    </source>
</evidence>
<protein>
    <submittedName>
        <fullName evidence="2">Type 4 fimbrial bioproteinsis protein PilX</fullName>
    </submittedName>
</protein>
<dbReference type="Pfam" id="PF14341">
    <property type="entry name" value="PilX_N"/>
    <property type="match status" value="1"/>
</dbReference>
<dbReference type="InterPro" id="IPR025746">
    <property type="entry name" value="PilX_N_dom"/>
</dbReference>
<sequence>MNGSSMNKTVQYQTIRPFPVRQRGMVLLVSLVFLLLLTLLGISSMQNATLQEKMAGSVTIRNQSFQSAEAQLRLGESSILAANFALAACNTTASCAPPAESTVITAAGVGASGVKWIGGNGAFYGIQNLGSPFGPLVKCINPDLLKKTVYRVTAVAIQGTSRTVLESIYVTGC</sequence>
<gene>
    <name evidence="3" type="ORF">ALQ73_100757</name>
    <name evidence="2" type="ORF">ALQ74_100962</name>
</gene>
<dbReference type="Proteomes" id="UP000279057">
    <property type="component" value="Unassembled WGS sequence"/>
</dbReference>
<evidence type="ECO:0000313" key="5">
    <source>
        <dbReference type="Proteomes" id="UP000279057"/>
    </source>
</evidence>
<accession>A0A3M3FPY8</accession>
<organism evidence="2 5">
    <name type="scientific">Pseudomonas savastanoi pv. glycinea</name>
    <name type="common">Pseudomonas syringae pv. glycinea</name>
    <dbReference type="NCBI Taxonomy" id="318"/>
    <lineage>
        <taxon>Bacteria</taxon>
        <taxon>Pseudomonadati</taxon>
        <taxon>Pseudomonadota</taxon>
        <taxon>Gammaproteobacteria</taxon>
        <taxon>Pseudomonadales</taxon>
        <taxon>Pseudomonadaceae</taxon>
        <taxon>Pseudomonas</taxon>
    </lineage>
</organism>
<comment type="caution">
    <text evidence="2">The sequence shown here is derived from an EMBL/GenBank/DDBJ whole genome shotgun (WGS) entry which is preliminary data.</text>
</comment>
<dbReference type="AlphaFoldDB" id="A0A3M3FPY8"/>
<name>A0A3M3FPY8_PSESG</name>
<evidence type="ECO:0000313" key="4">
    <source>
        <dbReference type="Proteomes" id="UP000276829"/>
    </source>
</evidence>